<protein>
    <submittedName>
        <fullName evidence="3">Unnamed protein product</fullName>
    </submittedName>
</protein>
<feature type="coiled-coil region" evidence="1">
    <location>
        <begin position="38"/>
        <end position="68"/>
    </location>
</feature>
<accession>A0A9W7D7J2</accession>
<name>A0A9W7D7J2_9STRA</name>
<sequence length="177" mass="19903">MPDQDAQRRPTGHQPDLESLLAGLEPCQRLLDGQRTEMVALRARVQEVETHMERLQDVRRDSDRLRDRVWGLPGQICCLGDEVDRLRDRCSQSEGNDGAVRQDLGRHLTWIRSLYDRVGILETQNARRVAAQAAAPTPSPDPVPSEQSVRVMADAFRQYSSTQSTPQAQQPPPGDRA</sequence>
<dbReference type="EMBL" id="BSXT01005243">
    <property type="protein sequence ID" value="GMF60107.1"/>
    <property type="molecule type" value="Genomic_DNA"/>
</dbReference>
<dbReference type="OrthoDB" id="142863at2759"/>
<evidence type="ECO:0000313" key="3">
    <source>
        <dbReference type="EMBL" id="GMF60107.1"/>
    </source>
</evidence>
<reference evidence="3" key="1">
    <citation type="submission" date="2023-04" db="EMBL/GenBank/DDBJ databases">
        <title>Phytophthora fragariaefolia NBRC 109709.</title>
        <authorList>
            <person name="Ichikawa N."/>
            <person name="Sato H."/>
            <person name="Tonouchi N."/>
        </authorList>
    </citation>
    <scope>NUCLEOTIDE SEQUENCE</scope>
    <source>
        <strain evidence="3">NBRC 109709</strain>
    </source>
</reference>
<evidence type="ECO:0000313" key="4">
    <source>
        <dbReference type="Proteomes" id="UP001165121"/>
    </source>
</evidence>
<comment type="caution">
    <text evidence="3">The sequence shown here is derived from an EMBL/GenBank/DDBJ whole genome shotgun (WGS) entry which is preliminary data.</text>
</comment>
<keyword evidence="1" id="KW-0175">Coiled coil</keyword>
<dbReference type="Proteomes" id="UP001165121">
    <property type="component" value="Unassembled WGS sequence"/>
</dbReference>
<evidence type="ECO:0000256" key="2">
    <source>
        <dbReference type="SAM" id="MobiDB-lite"/>
    </source>
</evidence>
<proteinExistence type="predicted"/>
<evidence type="ECO:0000256" key="1">
    <source>
        <dbReference type="SAM" id="Coils"/>
    </source>
</evidence>
<keyword evidence="4" id="KW-1185">Reference proteome</keyword>
<dbReference type="AlphaFoldDB" id="A0A9W7D7J2"/>
<feature type="region of interest" description="Disordered" evidence="2">
    <location>
        <begin position="154"/>
        <end position="177"/>
    </location>
</feature>
<organism evidence="3 4">
    <name type="scientific">Phytophthora fragariaefolia</name>
    <dbReference type="NCBI Taxonomy" id="1490495"/>
    <lineage>
        <taxon>Eukaryota</taxon>
        <taxon>Sar</taxon>
        <taxon>Stramenopiles</taxon>
        <taxon>Oomycota</taxon>
        <taxon>Peronosporomycetes</taxon>
        <taxon>Peronosporales</taxon>
        <taxon>Peronosporaceae</taxon>
        <taxon>Phytophthora</taxon>
    </lineage>
</organism>
<gene>
    <name evidence="3" type="ORF">Pfra01_002608000</name>
</gene>